<dbReference type="InterPro" id="IPR001584">
    <property type="entry name" value="Integrase_cat-core"/>
</dbReference>
<dbReference type="Pfam" id="PF05380">
    <property type="entry name" value="Peptidase_A17"/>
    <property type="match status" value="1"/>
</dbReference>
<reference evidence="1" key="1">
    <citation type="submission" date="2020-04" db="EMBL/GenBank/DDBJ databases">
        <authorList>
            <person name="Alioto T."/>
            <person name="Alioto T."/>
            <person name="Gomez Garrido J."/>
        </authorList>
    </citation>
    <scope>NUCLEOTIDE SEQUENCE</scope>
    <source>
        <strain evidence="1">A484AB</strain>
    </source>
</reference>
<dbReference type="PROSITE" id="PS50158">
    <property type="entry name" value="ZF_CCHC"/>
    <property type="match status" value="1"/>
</dbReference>
<dbReference type="SUPFAM" id="SSF53098">
    <property type="entry name" value="Ribonuclease H-like"/>
    <property type="match status" value="1"/>
</dbReference>
<dbReference type="GO" id="GO:0015074">
    <property type="term" value="P:DNA integration"/>
    <property type="evidence" value="ECO:0007669"/>
    <property type="project" value="InterPro"/>
</dbReference>
<dbReference type="InterPro" id="IPR008042">
    <property type="entry name" value="Retrotrans_Pao"/>
</dbReference>
<protein>
    <submittedName>
        <fullName evidence="1">Uncharacterized protein LOC110985605</fullName>
    </submittedName>
</protein>
<evidence type="ECO:0000313" key="1">
    <source>
        <dbReference type="EMBL" id="CAB4009857.1"/>
    </source>
</evidence>
<dbReference type="PROSITE" id="PS50994">
    <property type="entry name" value="INTEGRASE"/>
    <property type="match status" value="1"/>
</dbReference>
<accession>A0A7D9EH11</accession>
<dbReference type="GO" id="GO:0008270">
    <property type="term" value="F:zinc ion binding"/>
    <property type="evidence" value="ECO:0007669"/>
    <property type="project" value="InterPro"/>
</dbReference>
<dbReference type="InterPro" id="IPR036397">
    <property type="entry name" value="RNaseH_sf"/>
</dbReference>
<dbReference type="Proteomes" id="UP001152795">
    <property type="component" value="Unassembled WGS sequence"/>
</dbReference>
<sequence>DKDPGCGDKVLGREDKKVAGREDEVSGGKGFWRTRLLVEKVPGREDKVTGGEDKDKDKVFTLRTRTRLLTDKDKASHTDGQRSLLKRFLTLRTSCSTLRTRFLTLRTRFLTLRTRILTLQRPLLTRFLTDKVLQCEDKAPHTDARTRTSFLTLRTWFFTQRTRFFTLKTRVFTLRTRTRFLTDKVLQCEDKAPHTDARTRTSFLTLRTWFFTQRTRVLHSEDKIPHSEVKAKVLHSEDKVLHSDDKEKFLQSEDKVLHSEDKVLHRQGQVSSFCVLRIQIIQLTTKSTRIHYSKIFRKDDAYSKLKKQIKTLQTSHRFKASAAARVARLVVEKEFVDKESEIRKLQLSKKIAMANAEEIAMKKIFQGRKKNDASINDILCLQAKQTELSAMIVEQHRTSLLPLQEPPVFDGNYFDYPVFIRAFEVIIERRVSSNRDRLYFLNKYTTGKANEVIKVFITSSSESSYTKAKQLLAERYGDPHRVSDAYKVKLKKWPKVKDGDSVGYQEYSDFLCRCAEIMKEMIYMDDLNSSETLKLISGKLPTYSGVRWCRYAFDIKKNKYRPVVFEDIVKFVKEEAELVTDPVFSPDAMKADRKRELEKEMGKKLKIRGVNNFDTLASQNSSVKNNKPVADCVKCLKSHHLNDCEDFRRLTLKERQQFVKKSGLCFGCLRAGHLARNCRNRLTCKDCKKPHPTSLHFPFKDKEEEIPKEQDQGTKTEGRIVNNCTNIRKYAISSSDTTNAAIIPVWLRHKDNPKKEVMVYALLDNASDSTFVKTSILEELGLKGTDVKLDLFTMSGKQEISVQKIEGLVVNRVDRRVEIELPKSYSRDVIPSRKNQIPTPATADNWTHLRRIKDKLYPYQDGVCVGVLIGCNCPKAIKPREVITGKGDEPYAVRTLLGWAVIGPVTPKSECGEDETENISCNRIVTKEIGTPNPTRCNFIVSPQVKETINPSTVTQMFEQDFSERNSDIQAYSMDDKRFLAKVKEGIVHCEDLHYEIPLPFKQPNPKLPNNRCVALRRLNQLKRRFERDKKYRDDYITFMNGLLKNGYAEKVSEKKSSVDQGGEHVWYIPHHGVYNPMKPNKIRVVFDCSAEYNVGVMCDIEAMFHQVKVTPDCRDYLRFLWWNDGDISREPDEYRMAVHLFGATSSPGCCNYALKSTADDNETSVGSDAAEFLRKDFYVDDGLKSLATTSEAISLMKETKEMCRRGGFNLQKFTSNKKQVIEAIPKKDRAEKIRNLDLTNEEMPIERALGIQWCTERDEFQFNIMMRSRPCTRRGVLSAVSSVYDPLGFLAPVLLEGKQILQELCKEMIGWDEPIPETIKLRWERWRSDLSLLKKFSVKRCLKPENFGRVMQVQLHSFSDASTKGYGQCTYLRLKDHNGNIYCSLVMAKARVTPLKPITIPRLELTAALVSVKISAQLKRELNYEEIEEVFWTDSRVVLGYIANESRRFHIFVANRVQQIQEATDFHQWNYIESKQNPADLASRGIRASTLLKNPVWIKGPEFLWEDESQWETVTSTSNQDAVELSEDDPEVRRVVTLATELDKSTETLLDRVERFSDWQRMRRAIALCLRYLKLLQQRRDKGVNKDSINLRKRPIRRCVPVTIQEAETRIIKTLQNDLFEDEIKKLKSIEALVNQQDRKSKTVKKSYLKRNSRLYRLDPFLGSDGVLRVGGRLRHSSVGYNVKFPIILPKASHITTLIIRYYHEQVGHQGRGMTLNEIRSNGYWIINGVSAVGSYISKCFLCRKLRRSAESQKMANLPEDRLEPAPPFTYCAVDFFGPWYIKERRKEVKRYGVLFTCMSSRAIHLETSATMETDSFINALRRFICRRGPVRQIRSDRGTNFVGASKELKQALTEFNYANITTELLKRNCDWIEFKFNVPSASHMGGVWERQIRTVRSVLSALLQSNGSQLDDESLRTLMCETEAIVNSRPLTVNDLNDPDSLQPLTPSHLLTMKSRVILPPPGVFQSPDRYSRKRWRRVQHLANEFWSRWRKEFLLSLQARQKWCKPRKDLGVGDIVLVKESNLPRNLWELARVIRTNRSKDGHVRTVMLAKADGSLDSKGVRTRSQRHLERPIDKLILLVEGE</sequence>
<dbReference type="InterPro" id="IPR005312">
    <property type="entry name" value="DUF1759"/>
</dbReference>
<feature type="non-terminal residue" evidence="1">
    <location>
        <position position="1"/>
    </location>
</feature>
<dbReference type="InterPro" id="IPR012337">
    <property type="entry name" value="RNaseH-like_sf"/>
</dbReference>
<dbReference type="OrthoDB" id="5986532at2759"/>
<proteinExistence type="predicted"/>
<dbReference type="InterPro" id="IPR043502">
    <property type="entry name" value="DNA/RNA_pol_sf"/>
</dbReference>
<dbReference type="Pfam" id="PF18701">
    <property type="entry name" value="DUF5641"/>
    <property type="match status" value="1"/>
</dbReference>
<gene>
    <name evidence="1" type="ORF">PACLA_8A084673</name>
</gene>
<comment type="caution">
    <text evidence="1">The sequence shown here is derived from an EMBL/GenBank/DDBJ whole genome shotgun (WGS) entry which is preliminary data.</text>
</comment>
<dbReference type="Gene3D" id="3.30.420.10">
    <property type="entry name" value="Ribonuclease H-like superfamily/Ribonuclease H"/>
    <property type="match status" value="1"/>
</dbReference>
<dbReference type="InterPro" id="IPR001878">
    <property type="entry name" value="Znf_CCHC"/>
</dbReference>
<dbReference type="PANTHER" id="PTHR47331">
    <property type="entry name" value="PHD-TYPE DOMAIN-CONTAINING PROTEIN"/>
    <property type="match status" value="1"/>
</dbReference>
<dbReference type="Pfam" id="PF03564">
    <property type="entry name" value="DUF1759"/>
    <property type="match status" value="1"/>
</dbReference>
<dbReference type="PANTHER" id="PTHR47331:SF5">
    <property type="entry name" value="RIBONUCLEASE H"/>
    <property type="match status" value="1"/>
</dbReference>
<organism evidence="1 2">
    <name type="scientific">Paramuricea clavata</name>
    <name type="common">Red gorgonian</name>
    <name type="synonym">Violescent sea-whip</name>
    <dbReference type="NCBI Taxonomy" id="317549"/>
    <lineage>
        <taxon>Eukaryota</taxon>
        <taxon>Metazoa</taxon>
        <taxon>Cnidaria</taxon>
        <taxon>Anthozoa</taxon>
        <taxon>Octocorallia</taxon>
        <taxon>Malacalcyonacea</taxon>
        <taxon>Plexauridae</taxon>
        <taxon>Paramuricea</taxon>
    </lineage>
</organism>
<dbReference type="InterPro" id="IPR040676">
    <property type="entry name" value="DUF5641"/>
</dbReference>
<dbReference type="InterPro" id="IPR041588">
    <property type="entry name" value="Integrase_H2C2"/>
</dbReference>
<dbReference type="Pfam" id="PF17921">
    <property type="entry name" value="Integrase_H2C2"/>
    <property type="match status" value="1"/>
</dbReference>
<dbReference type="SUPFAM" id="SSF56672">
    <property type="entry name" value="DNA/RNA polymerases"/>
    <property type="match status" value="1"/>
</dbReference>
<dbReference type="SMART" id="SM00343">
    <property type="entry name" value="ZnF_C2HC"/>
    <property type="match status" value="1"/>
</dbReference>
<name>A0A7D9EH11_PARCT</name>
<dbReference type="GO" id="GO:0003676">
    <property type="term" value="F:nucleic acid binding"/>
    <property type="evidence" value="ECO:0007669"/>
    <property type="project" value="InterPro"/>
</dbReference>
<feature type="non-terminal residue" evidence="1">
    <location>
        <position position="2086"/>
    </location>
</feature>
<evidence type="ECO:0000313" key="2">
    <source>
        <dbReference type="Proteomes" id="UP001152795"/>
    </source>
</evidence>
<keyword evidence="2" id="KW-1185">Reference proteome</keyword>
<dbReference type="EMBL" id="CACRXK020006595">
    <property type="protein sequence ID" value="CAB4009857.1"/>
    <property type="molecule type" value="Genomic_DNA"/>
</dbReference>